<feature type="coiled-coil region" evidence="1">
    <location>
        <begin position="126"/>
        <end position="156"/>
    </location>
</feature>
<comment type="caution">
    <text evidence="2">The sequence shown here is derived from an EMBL/GenBank/DDBJ whole genome shotgun (WGS) entry which is preliminary data.</text>
</comment>
<reference evidence="2 3" key="1">
    <citation type="submission" date="2021-05" db="EMBL/GenBank/DDBJ databases">
        <title>A Polyphasic approach of four new species of the genus Ohtaekwangia: Ohtaekwangia histidinii sp. nov., Ohtaekwangia cretensis sp. nov., Ohtaekwangia indiensis sp. nov., Ohtaekwangia reichenbachii sp. nov. from diverse environment.</title>
        <authorList>
            <person name="Octaviana S."/>
        </authorList>
    </citation>
    <scope>NUCLEOTIDE SEQUENCE [LARGE SCALE GENOMIC DNA]</scope>
    <source>
        <strain evidence="2 3">PWU37</strain>
    </source>
</reference>
<keyword evidence="3" id="KW-1185">Reference proteome</keyword>
<keyword evidence="1" id="KW-0175">Coiled coil</keyword>
<dbReference type="Proteomes" id="UP001319180">
    <property type="component" value="Unassembled WGS sequence"/>
</dbReference>
<dbReference type="RefSeq" id="WP_254092368.1">
    <property type="nucleotide sequence ID" value="NZ_JAHESC010000036.1"/>
</dbReference>
<evidence type="ECO:0008006" key="4">
    <source>
        <dbReference type="Google" id="ProtNLM"/>
    </source>
</evidence>
<sequence length="310" mass="35665">MNVSSKTISPAAINALKDALTHIYWTKDDLKRFVYNTITNKAIVNTIDWVTPKKYEIASNLIDRMCSRQDIYRNDLFALFEQAVNFNDFSHLKRWDDPDVKIQRAKDAVEALRKQAKGYFEVVEEKKKTEERKKVVQEKVKNTTALKTKLDELNQKFMDIAISSDAQKRGYGLEKLLNELFTLFDLDPKASFKIIGEQIDGAFTFKDDDFLLEARWVKQPINASDLYSFAGKINGKRKNTLGLFVSMDGFSTECLQTTSSDLRCLILMDGMDLNAILTERISLDDLLYRKRRHASETGNIYLNVNKILVS</sequence>
<protein>
    <recommendedName>
        <fullName evidence="4">Restriction endonuclease type IV Mrr domain-containing protein</fullName>
    </recommendedName>
</protein>
<dbReference type="EMBL" id="JAHESC010000036">
    <property type="protein sequence ID" value="MBT1689143.1"/>
    <property type="molecule type" value="Genomic_DNA"/>
</dbReference>
<name>A0AAP2DC37_9BACT</name>
<evidence type="ECO:0000256" key="1">
    <source>
        <dbReference type="SAM" id="Coils"/>
    </source>
</evidence>
<proteinExistence type="predicted"/>
<organism evidence="2 3">
    <name type="scientific">Dawidia soli</name>
    <dbReference type="NCBI Taxonomy" id="2782352"/>
    <lineage>
        <taxon>Bacteria</taxon>
        <taxon>Pseudomonadati</taxon>
        <taxon>Bacteroidota</taxon>
        <taxon>Cytophagia</taxon>
        <taxon>Cytophagales</taxon>
        <taxon>Chryseotaleaceae</taxon>
        <taxon>Dawidia</taxon>
    </lineage>
</organism>
<evidence type="ECO:0000313" key="3">
    <source>
        <dbReference type="Proteomes" id="UP001319180"/>
    </source>
</evidence>
<dbReference type="AlphaFoldDB" id="A0AAP2DC37"/>
<evidence type="ECO:0000313" key="2">
    <source>
        <dbReference type="EMBL" id="MBT1689143.1"/>
    </source>
</evidence>
<accession>A0AAP2DC37</accession>
<gene>
    <name evidence="2" type="ORF">KK078_21430</name>
</gene>